<name>A0A9E7H0R1_9LILI</name>
<dbReference type="SUPFAM" id="SSF57959">
    <property type="entry name" value="Leucine zipper domain"/>
    <property type="match status" value="1"/>
</dbReference>
<keyword evidence="8" id="KW-0175">Coiled coil</keyword>
<dbReference type="CDD" id="cd14703">
    <property type="entry name" value="bZIP_plant_RF2"/>
    <property type="match status" value="1"/>
</dbReference>
<accession>A0A9E7H0R1</accession>
<evidence type="ECO:0000256" key="8">
    <source>
        <dbReference type="SAM" id="Coils"/>
    </source>
</evidence>
<feature type="region of interest" description="Disordered" evidence="9">
    <location>
        <begin position="233"/>
        <end position="287"/>
    </location>
</feature>
<feature type="domain" description="BZIP" evidence="10">
    <location>
        <begin position="369"/>
        <end position="432"/>
    </location>
</feature>
<dbReference type="GO" id="GO:0003700">
    <property type="term" value="F:DNA-binding transcription factor activity"/>
    <property type="evidence" value="ECO:0007669"/>
    <property type="project" value="InterPro"/>
</dbReference>
<comment type="similarity">
    <text evidence="2">Belongs to the bZIP family.</text>
</comment>
<feature type="compositionally biased region" description="Basic and acidic residues" evidence="9">
    <location>
        <begin position="239"/>
        <end position="251"/>
    </location>
</feature>
<comment type="subcellular location">
    <subcellularLocation>
        <location evidence="1">Nucleus</location>
    </subcellularLocation>
</comment>
<evidence type="ECO:0000313" key="11">
    <source>
        <dbReference type="EMBL" id="URE24670.1"/>
    </source>
</evidence>
<dbReference type="PROSITE" id="PS50217">
    <property type="entry name" value="BZIP"/>
    <property type="match status" value="1"/>
</dbReference>
<dbReference type="SMART" id="SM00338">
    <property type="entry name" value="BRLZ"/>
    <property type="match status" value="1"/>
</dbReference>
<evidence type="ECO:0000256" key="3">
    <source>
        <dbReference type="ARBA" id="ARBA00023015"/>
    </source>
</evidence>
<dbReference type="EMBL" id="CP097510">
    <property type="protein sequence ID" value="URE24668.1"/>
    <property type="molecule type" value="Genomic_DNA"/>
</dbReference>
<proteinExistence type="inferred from homology"/>
<dbReference type="PANTHER" id="PTHR13690">
    <property type="entry name" value="TRANSCRIPTION FACTOR POSF21-RELATED"/>
    <property type="match status" value="1"/>
</dbReference>
<dbReference type="InterPro" id="IPR004827">
    <property type="entry name" value="bZIP"/>
</dbReference>
<dbReference type="InterPro" id="IPR046347">
    <property type="entry name" value="bZIP_sf"/>
</dbReference>
<feature type="compositionally biased region" description="Low complexity" evidence="9">
    <location>
        <begin position="71"/>
        <end position="80"/>
    </location>
</feature>
<evidence type="ECO:0000256" key="2">
    <source>
        <dbReference type="ARBA" id="ARBA00007163"/>
    </source>
</evidence>
<keyword evidence="4" id="KW-0238">DNA-binding</keyword>
<feature type="region of interest" description="Disordered" evidence="9">
    <location>
        <begin position="31"/>
        <end position="173"/>
    </location>
</feature>
<dbReference type="Pfam" id="PF00170">
    <property type="entry name" value="bZIP_1"/>
    <property type="match status" value="1"/>
</dbReference>
<evidence type="ECO:0000259" key="10">
    <source>
        <dbReference type="PROSITE" id="PS50217"/>
    </source>
</evidence>
<dbReference type="OrthoDB" id="1435597at2759"/>
<dbReference type="EMBL" id="CP097510">
    <property type="protein sequence ID" value="URE24670.1"/>
    <property type="molecule type" value="Genomic_DNA"/>
</dbReference>
<keyword evidence="5" id="KW-0804">Transcription</keyword>
<evidence type="ECO:0000256" key="5">
    <source>
        <dbReference type="ARBA" id="ARBA00023163"/>
    </source>
</evidence>
<keyword evidence="3" id="KW-0805">Transcription regulation</keyword>
<evidence type="ECO:0000256" key="1">
    <source>
        <dbReference type="ARBA" id="ARBA00004123"/>
    </source>
</evidence>
<keyword evidence="6" id="KW-0539">Nucleus</keyword>
<dbReference type="AlphaFoldDB" id="A0A9E7H0R1"/>
<reference evidence="11" key="1">
    <citation type="submission" date="2022-05" db="EMBL/GenBank/DDBJ databases">
        <title>The Musa troglodytarum L. genome provides insights into the mechanism of non-climacteric behaviour and enrichment of carotenoids.</title>
        <authorList>
            <person name="Wang J."/>
        </authorList>
    </citation>
    <scope>NUCLEOTIDE SEQUENCE</scope>
    <source>
        <tissue evidence="11">Leaf</tissue>
    </source>
</reference>
<evidence type="ECO:0000256" key="6">
    <source>
        <dbReference type="ARBA" id="ARBA00023242"/>
    </source>
</evidence>
<feature type="coiled-coil region" evidence="8">
    <location>
        <begin position="387"/>
        <end position="442"/>
    </location>
</feature>
<evidence type="ECO:0000256" key="4">
    <source>
        <dbReference type="ARBA" id="ARBA00023125"/>
    </source>
</evidence>
<dbReference type="GO" id="GO:0005634">
    <property type="term" value="C:nucleus"/>
    <property type="evidence" value="ECO:0007669"/>
    <property type="project" value="UniProtKB-SubCell"/>
</dbReference>
<evidence type="ECO:0000313" key="12">
    <source>
        <dbReference type="Proteomes" id="UP001055439"/>
    </source>
</evidence>
<comment type="function">
    <text evidence="7">Transcription factor probably involved in vascular development and shoot tissue organization. Binds to the DNA sequence 5'-CCGAGTGTGCCCCTGG-3' present in the promoter region Box II of the phloem-specific rice tungro bacilliform virus (RTBV) promoter. May regulate tissue-specific expression of the RTBV promoter and virus replication.</text>
</comment>
<dbReference type="FunFam" id="1.20.5.170:FF:000009">
    <property type="entry name" value="probable transcription factor PosF21"/>
    <property type="match status" value="1"/>
</dbReference>
<organism evidence="11 12">
    <name type="scientific">Musa troglodytarum</name>
    <name type="common">fe'i banana</name>
    <dbReference type="NCBI Taxonomy" id="320322"/>
    <lineage>
        <taxon>Eukaryota</taxon>
        <taxon>Viridiplantae</taxon>
        <taxon>Streptophyta</taxon>
        <taxon>Embryophyta</taxon>
        <taxon>Tracheophyta</taxon>
        <taxon>Spermatophyta</taxon>
        <taxon>Magnoliopsida</taxon>
        <taxon>Liliopsida</taxon>
        <taxon>Zingiberales</taxon>
        <taxon>Musaceae</taxon>
        <taxon>Musa</taxon>
    </lineage>
</organism>
<dbReference type="Proteomes" id="UP001055439">
    <property type="component" value="Chromosome 8"/>
</dbReference>
<sequence>MDETGIGPMKQSPGNPFLAVSKQQQQYHVNPNAPQAIGPYSNIGAEGGKRPGVPPASPCSQLPSLPPRSPPLAVAAQQLPPVAPHHSRSRSQPTFFSLDSLPTPICRGDSSSTTSLSDSVSADVSMDDHDVPSSHSPPLPPNNVAAAAAQERDDLPPRKTHRRSQSDVPSAFFPPSLPVQGAAAVPFAAGFLDSAKLTAAGVKLENHWDVGLDTDAVSGDDLFNAYMNLDGFDALNSSEDNREDLNSRDSGSKTNAADSSENEADSKAKEHMKEGLKRNAAGDPAQVMATARHCRSLSMDSFMGKCNLEEEPQKLLPSPGLRARQSCKSNSFDAAPNTFSLEFGNGVFTAAEMKKIMENEKLVEMAMTDPKRVKRILANRHSAARSKERKTRYIAELERKVQTLQTETTKLSTQLTFLQRDSAGLTNQNHELRFRLQAMEQQAQLRDGKCYRLQTWCLGADVNQSVVVPLCSSKRGSHCRSAASEACCHRACRCSSCQELESTAVKYRNNRMTRSWIPDPSSGLTNEGELLHI</sequence>
<feature type="compositionally biased region" description="Basic and acidic residues" evidence="9">
    <location>
        <begin position="264"/>
        <end position="277"/>
    </location>
</feature>
<dbReference type="InterPro" id="IPR044759">
    <property type="entry name" value="bZIP_RF2"/>
</dbReference>
<dbReference type="Gene3D" id="1.20.5.170">
    <property type="match status" value="1"/>
</dbReference>
<dbReference type="GO" id="GO:0003677">
    <property type="term" value="F:DNA binding"/>
    <property type="evidence" value="ECO:0007669"/>
    <property type="project" value="UniProtKB-KW"/>
</dbReference>
<evidence type="ECO:0000256" key="7">
    <source>
        <dbReference type="ARBA" id="ARBA00054342"/>
    </source>
</evidence>
<feature type="compositionally biased region" description="Low complexity" evidence="9">
    <location>
        <begin position="109"/>
        <end position="124"/>
    </location>
</feature>
<protein>
    <submittedName>
        <fullName evidence="11">Basic region leucine zipper</fullName>
    </submittedName>
</protein>
<gene>
    <name evidence="11" type="ORF">MUK42_35008</name>
</gene>
<evidence type="ECO:0000256" key="9">
    <source>
        <dbReference type="SAM" id="MobiDB-lite"/>
    </source>
</evidence>
<dbReference type="PANTHER" id="PTHR13690:SF80">
    <property type="entry name" value="BZIP TRANSCRIPTION FACTOR FAMILY PROTEIN-RELATED"/>
    <property type="match status" value="1"/>
</dbReference>
<keyword evidence="12" id="KW-1185">Reference proteome</keyword>